<dbReference type="InterPro" id="IPR017144">
    <property type="entry name" value="Xaa-Arg_dipeptidase"/>
</dbReference>
<dbReference type="SUPFAM" id="SSF53187">
    <property type="entry name" value="Zn-dependent exopeptidases"/>
    <property type="match status" value="1"/>
</dbReference>
<dbReference type="Gene3D" id="3.30.70.360">
    <property type="match status" value="1"/>
</dbReference>
<dbReference type="PANTHER" id="PTHR30575:SF0">
    <property type="entry name" value="XAA-ARG DIPEPTIDASE"/>
    <property type="match status" value="1"/>
</dbReference>
<evidence type="ECO:0000313" key="4">
    <source>
        <dbReference type="Proteomes" id="UP000271031"/>
    </source>
</evidence>
<dbReference type="Pfam" id="PF07687">
    <property type="entry name" value="M20_dimer"/>
    <property type="match status" value="1"/>
</dbReference>
<dbReference type="GO" id="GO:0046657">
    <property type="term" value="P:folic acid catabolic process"/>
    <property type="evidence" value="ECO:0007669"/>
    <property type="project" value="TreeGrafter"/>
</dbReference>
<proteinExistence type="inferred from homology"/>
<dbReference type="EMBL" id="RHHQ01000009">
    <property type="protein sequence ID" value="RNB87863.1"/>
    <property type="molecule type" value="Genomic_DNA"/>
</dbReference>
<dbReference type="GO" id="GO:0016805">
    <property type="term" value="F:dipeptidase activity"/>
    <property type="evidence" value="ECO:0007669"/>
    <property type="project" value="InterPro"/>
</dbReference>
<dbReference type="GO" id="GO:0071713">
    <property type="term" value="F:para-aminobenzoyl-glutamate hydrolase activity"/>
    <property type="evidence" value="ECO:0007669"/>
    <property type="project" value="TreeGrafter"/>
</dbReference>
<dbReference type="GO" id="GO:0005737">
    <property type="term" value="C:cytoplasm"/>
    <property type="evidence" value="ECO:0007669"/>
    <property type="project" value="TreeGrafter"/>
</dbReference>
<dbReference type="NCBIfam" id="TIGR01891">
    <property type="entry name" value="amidohydrolases"/>
    <property type="match status" value="1"/>
</dbReference>
<evidence type="ECO:0000259" key="2">
    <source>
        <dbReference type="Pfam" id="PF07687"/>
    </source>
</evidence>
<dbReference type="InterPro" id="IPR002933">
    <property type="entry name" value="Peptidase_M20"/>
</dbReference>
<dbReference type="CDD" id="cd05672">
    <property type="entry name" value="M20_ACY1L2-like"/>
    <property type="match status" value="1"/>
</dbReference>
<dbReference type="PIRSF" id="PIRSF037226">
    <property type="entry name" value="Amidohydrolase_ACY1L2_prd"/>
    <property type="match status" value="1"/>
</dbReference>
<dbReference type="InterPro" id="IPR036264">
    <property type="entry name" value="Bact_exopeptidase_dim_dom"/>
</dbReference>
<dbReference type="InterPro" id="IPR017439">
    <property type="entry name" value="Amidohydrolase"/>
</dbReference>
<sequence>MNSQQMREMKQRILEAVDAHDETLRSIALTIHANPEIAFQEVKAVQWLTAPLKEAGFRVETGVADLPTAFRAEWEGQPGGPTIALLAEYDALPGLGHACGHNIIGTSAVGAALALQQACPELKGRIVVLGTPAEEDGGGKIIMCEKGLFDDVDAAMLCHPHKKTMVLRGALACVDATLQFFGKEAHASSAPETGISALDAMINAFVAINGLRQFFKEDVRIHGIITKGGEAPNIIPEYCEAKFILRAATVAELTVVQEKVYTAVKHAAAAVGARAEIQEGLVYAERNNNHALAGLFARNLEALGLEVSEPPKKGGIGSSDIGNVGQLTSTIHPYIQITEAGTHTPAFTEATASEQGMVGLIQAAKALAMTAYDLCADANALKDVREEFIRWKQNRDKEV</sequence>
<gene>
    <name evidence="3" type="ORF">EDM56_12730</name>
</gene>
<reference evidence="3 4" key="1">
    <citation type="submission" date="2018-10" db="EMBL/GenBank/DDBJ databases">
        <title>Phylogenomics of Brevibacillus.</title>
        <authorList>
            <person name="Dunlap C."/>
        </authorList>
    </citation>
    <scope>NUCLEOTIDE SEQUENCE [LARGE SCALE GENOMIC DNA]</scope>
    <source>
        <strain evidence="3 4">JCM 15716</strain>
    </source>
</reference>
<dbReference type="RefSeq" id="WP_122918304.1">
    <property type="nucleotide sequence ID" value="NZ_RHHQ01000009.1"/>
</dbReference>
<protein>
    <recommendedName>
        <fullName evidence="1">Peptidase M20 domain-containing protein 2</fullName>
    </recommendedName>
</protein>
<evidence type="ECO:0000313" key="3">
    <source>
        <dbReference type="EMBL" id="RNB87863.1"/>
    </source>
</evidence>
<dbReference type="PANTHER" id="PTHR30575">
    <property type="entry name" value="PEPTIDASE M20"/>
    <property type="match status" value="1"/>
</dbReference>
<dbReference type="FunFam" id="3.30.70.360:FF:000004">
    <property type="entry name" value="Peptidase M20 domain-containing protein 2"/>
    <property type="match status" value="1"/>
</dbReference>
<name>A0A3M8DID6_9BACL</name>
<dbReference type="OrthoDB" id="9781032at2"/>
<feature type="domain" description="Peptidase M20 dimerisation" evidence="2">
    <location>
        <begin position="176"/>
        <end position="268"/>
    </location>
</feature>
<dbReference type="InterPro" id="IPR011650">
    <property type="entry name" value="Peptidase_M20_dimer"/>
</dbReference>
<dbReference type="SUPFAM" id="SSF55031">
    <property type="entry name" value="Bacterial exopeptidase dimerisation domain"/>
    <property type="match status" value="1"/>
</dbReference>
<dbReference type="Pfam" id="PF01546">
    <property type="entry name" value="Peptidase_M20"/>
    <property type="match status" value="1"/>
</dbReference>
<organism evidence="3 4">
    <name type="scientific">Brevibacillus fluminis</name>
    <dbReference type="NCBI Taxonomy" id="511487"/>
    <lineage>
        <taxon>Bacteria</taxon>
        <taxon>Bacillati</taxon>
        <taxon>Bacillota</taxon>
        <taxon>Bacilli</taxon>
        <taxon>Bacillales</taxon>
        <taxon>Paenibacillaceae</taxon>
        <taxon>Brevibacillus</taxon>
    </lineage>
</organism>
<dbReference type="AlphaFoldDB" id="A0A3M8DID6"/>
<comment type="caution">
    <text evidence="3">The sequence shown here is derived from an EMBL/GenBank/DDBJ whole genome shotgun (WGS) entry which is preliminary data.</text>
</comment>
<dbReference type="InterPro" id="IPR052030">
    <property type="entry name" value="Peptidase_M20/M20A_hydrolases"/>
</dbReference>
<comment type="similarity">
    <text evidence="1">Belongs to the peptidase M20A family.</text>
</comment>
<dbReference type="Gene3D" id="3.40.630.10">
    <property type="entry name" value="Zn peptidases"/>
    <property type="match status" value="1"/>
</dbReference>
<dbReference type="Proteomes" id="UP000271031">
    <property type="component" value="Unassembled WGS sequence"/>
</dbReference>
<accession>A0A3M8DID6</accession>
<evidence type="ECO:0000256" key="1">
    <source>
        <dbReference type="PIRNR" id="PIRNR037226"/>
    </source>
</evidence>
<keyword evidence="4" id="KW-1185">Reference proteome</keyword>